<feature type="compositionally biased region" description="Basic and acidic residues" evidence="2">
    <location>
        <begin position="44"/>
        <end position="64"/>
    </location>
</feature>
<dbReference type="PANTHER" id="PTHR43591:SF10">
    <property type="entry name" value="ABC TRANSMEMBRANE TYPE-1 DOMAIN-CONTAINING PROTEIN-RELATED"/>
    <property type="match status" value="1"/>
</dbReference>
<evidence type="ECO:0000313" key="4">
    <source>
        <dbReference type="Proteomes" id="UP000567885"/>
    </source>
</evidence>
<dbReference type="CDD" id="cd02440">
    <property type="entry name" value="AdoMet_MTases"/>
    <property type="match status" value="1"/>
</dbReference>
<reference evidence="3 4" key="1">
    <citation type="submission" date="2020-05" db="EMBL/GenBank/DDBJ databases">
        <title>Identification and distribution of gene clusters putatively required for synthesis of sphingolipid metabolism inhibitors in phylogenetically diverse species of the filamentous fungus Fusarium.</title>
        <authorList>
            <person name="Kim H.-S."/>
            <person name="Busman M."/>
            <person name="Brown D.W."/>
            <person name="Divon H."/>
            <person name="Uhlig S."/>
            <person name="Proctor R.H."/>
        </authorList>
    </citation>
    <scope>NUCLEOTIDE SEQUENCE [LARGE SCALE GENOMIC DNA]</scope>
    <source>
        <strain evidence="3 4">NRRL 20693</strain>
    </source>
</reference>
<dbReference type="OrthoDB" id="2013972at2759"/>
<dbReference type="PANTHER" id="PTHR43591">
    <property type="entry name" value="METHYLTRANSFERASE"/>
    <property type="match status" value="1"/>
</dbReference>
<evidence type="ECO:0000313" key="3">
    <source>
        <dbReference type="EMBL" id="KAF5678145.1"/>
    </source>
</evidence>
<dbReference type="InterPro" id="IPR029063">
    <property type="entry name" value="SAM-dependent_MTases_sf"/>
</dbReference>
<dbReference type="SUPFAM" id="SSF53335">
    <property type="entry name" value="S-adenosyl-L-methionine-dependent methyltransferases"/>
    <property type="match status" value="1"/>
</dbReference>
<dbReference type="Pfam" id="PF13489">
    <property type="entry name" value="Methyltransf_23"/>
    <property type="match status" value="1"/>
</dbReference>
<feature type="region of interest" description="Disordered" evidence="2">
    <location>
        <begin position="1"/>
        <end position="92"/>
    </location>
</feature>
<protein>
    <submittedName>
        <fullName evidence="3">Methyltransferase</fullName>
    </submittedName>
</protein>
<feature type="compositionally biased region" description="Low complexity" evidence="2">
    <location>
        <begin position="79"/>
        <end position="92"/>
    </location>
</feature>
<keyword evidence="4" id="KW-1185">Reference proteome</keyword>
<dbReference type="Proteomes" id="UP000567885">
    <property type="component" value="Unassembled WGS sequence"/>
</dbReference>
<dbReference type="AlphaFoldDB" id="A0A8H5TTM1"/>
<accession>A0A8H5TTM1</accession>
<proteinExistence type="inferred from homology"/>
<evidence type="ECO:0000256" key="1">
    <source>
        <dbReference type="ARBA" id="ARBA00038158"/>
    </source>
</evidence>
<comment type="caution">
    <text evidence="3">The sequence shown here is derived from an EMBL/GenBank/DDBJ whole genome shotgun (WGS) entry which is preliminary data.</text>
</comment>
<sequence length="361" mass="40223">MTSHGNSSVAAACSQDGMASVPTILEKNQAPIDKEAPAIDSSDISDHGSIFERDSRIDDRHTSDTEDDSDNEGLDSGILSDDSFSESDSSSTTSLTSAAEEYFWLYGRPYPNRSMGYSCNKSVLDIGTGTGIWPIQFGDKNPGIKVVGTDISPIQPDWVPPNVEFQMEDCDRLWTFPESSFHFIRAWGLNGCVNRYSFTKEAFKTAAPGGVVEFGEVCVGLCSSNGTLADKCHMKEWEDFFQQAGNKRGKPFMVTDDETLRRAMEDAGFNDVKEHKYKIPIGTWHEAKEDVESAHIDLEVFHSDIKGEMLRLAIEELDWDESKISTFASELRQEMQLRCEEDEIYALLIVVVGKKPEHPVT</sequence>
<name>A0A8H5TTM1_FUSHE</name>
<gene>
    <name evidence="3" type="ORF">FHETE_1375</name>
</gene>
<dbReference type="Gene3D" id="3.40.50.150">
    <property type="entry name" value="Vaccinia Virus protein VP39"/>
    <property type="match status" value="1"/>
</dbReference>
<evidence type="ECO:0000256" key="2">
    <source>
        <dbReference type="SAM" id="MobiDB-lite"/>
    </source>
</evidence>
<dbReference type="EMBL" id="JAAGWQ010000020">
    <property type="protein sequence ID" value="KAF5678145.1"/>
    <property type="molecule type" value="Genomic_DNA"/>
</dbReference>
<dbReference type="GO" id="GO:0032259">
    <property type="term" value="P:methylation"/>
    <property type="evidence" value="ECO:0007669"/>
    <property type="project" value="UniProtKB-KW"/>
</dbReference>
<organism evidence="3 4">
    <name type="scientific">Fusarium heterosporum</name>
    <dbReference type="NCBI Taxonomy" id="42747"/>
    <lineage>
        <taxon>Eukaryota</taxon>
        <taxon>Fungi</taxon>
        <taxon>Dikarya</taxon>
        <taxon>Ascomycota</taxon>
        <taxon>Pezizomycotina</taxon>
        <taxon>Sordariomycetes</taxon>
        <taxon>Hypocreomycetidae</taxon>
        <taxon>Hypocreales</taxon>
        <taxon>Nectriaceae</taxon>
        <taxon>Fusarium</taxon>
        <taxon>Fusarium heterosporum species complex</taxon>
    </lineage>
</organism>
<dbReference type="GO" id="GO:0008168">
    <property type="term" value="F:methyltransferase activity"/>
    <property type="evidence" value="ECO:0007669"/>
    <property type="project" value="UniProtKB-KW"/>
</dbReference>
<comment type="similarity">
    <text evidence="1">Belongs to the methyltransferase superfamily. LaeA methyltransferase family.</text>
</comment>
<keyword evidence="3" id="KW-0489">Methyltransferase</keyword>
<keyword evidence="3" id="KW-0808">Transferase</keyword>